<dbReference type="PANTHER" id="PTHR43392">
    <property type="entry name" value="AAA-TYPE ATPASE FAMILY PROTEIN / ANKYRIN REPEAT FAMILY PROTEIN"/>
    <property type="match status" value="1"/>
</dbReference>
<dbReference type="FunFam" id="3.40.50.300:FF:000216">
    <property type="entry name" value="Type VII secretion ATPase EccA"/>
    <property type="match status" value="2"/>
</dbReference>
<dbReference type="AlphaFoldDB" id="A0AAX2ZGA0"/>
<evidence type="ECO:0000256" key="1">
    <source>
        <dbReference type="ARBA" id="ARBA00010378"/>
    </source>
</evidence>
<dbReference type="SUPFAM" id="SSF52540">
    <property type="entry name" value="P-loop containing nucleoside triphosphate hydrolases"/>
    <property type="match status" value="4"/>
</dbReference>
<dbReference type="InterPro" id="IPR050773">
    <property type="entry name" value="CbxX/CfxQ_RuBisCO_ESX"/>
</dbReference>
<evidence type="ECO:0000313" key="6">
    <source>
        <dbReference type="Proteomes" id="UP001198983"/>
    </source>
</evidence>
<dbReference type="PRINTS" id="PR00819">
    <property type="entry name" value="CBXCFQXSUPER"/>
</dbReference>
<protein>
    <submittedName>
        <fullName evidence="5">AAA family ATPase</fullName>
    </submittedName>
</protein>
<keyword evidence="2" id="KW-0547">Nucleotide-binding</keyword>
<dbReference type="KEGG" id="tem:JW646_19635"/>
<name>A0AAX2ZGA0_9FIRM</name>
<dbReference type="EMBL" id="CP081135">
    <property type="protein sequence ID" value="UEL47800.1"/>
    <property type="molecule type" value="Genomic_DNA"/>
</dbReference>
<dbReference type="InterPro" id="IPR003593">
    <property type="entry name" value="AAA+_ATPase"/>
</dbReference>
<feature type="domain" description="AAA+ ATPase" evidence="4">
    <location>
        <begin position="373"/>
        <end position="511"/>
    </location>
</feature>
<dbReference type="SMART" id="SM00382">
    <property type="entry name" value="AAA"/>
    <property type="match status" value="4"/>
</dbReference>
<dbReference type="PANTHER" id="PTHR43392:SF2">
    <property type="entry name" value="AAA-TYPE ATPASE FAMILY PROTEIN _ ANKYRIN REPEAT FAMILY PROTEIN"/>
    <property type="match status" value="1"/>
</dbReference>
<dbReference type="InterPro" id="IPR027417">
    <property type="entry name" value="P-loop_NTPase"/>
</dbReference>
<keyword evidence="3" id="KW-0067">ATP-binding</keyword>
<dbReference type="GO" id="GO:0016887">
    <property type="term" value="F:ATP hydrolysis activity"/>
    <property type="evidence" value="ECO:0007669"/>
    <property type="project" value="InterPro"/>
</dbReference>
<evidence type="ECO:0000256" key="3">
    <source>
        <dbReference type="ARBA" id="ARBA00022840"/>
    </source>
</evidence>
<dbReference type="Gene3D" id="3.40.50.300">
    <property type="entry name" value="P-loop containing nucleotide triphosphate hydrolases"/>
    <property type="match status" value="4"/>
</dbReference>
<dbReference type="InterPro" id="IPR000641">
    <property type="entry name" value="CbxX/CfxQ"/>
</dbReference>
<dbReference type="Gene3D" id="1.10.8.60">
    <property type="match status" value="2"/>
</dbReference>
<feature type="domain" description="AAA+ ATPase" evidence="4">
    <location>
        <begin position="912"/>
        <end position="1042"/>
    </location>
</feature>
<sequence>MDEIYNEIENKFKEIEKLLKNELIGQDLYIKNLINYIKDKTVKNEKGVILLVGEKDTGKKTSVRLLIEEMYKEELIESDNINEINLDTYNFKLGYNAFLSDLHEKLKSKSKCIMFKNIQDAMEEIVNVISELCLNSCFNLNDDYIIKNNVFVKADEKHQEEINDILKSEKIHKEKINQLICNNKFIVFTSDDKNIDLEKVFGNNLIDKMFYTKDLDEKERNIVVKRRVIETINKIKEELSLDIMIDLNKDESNKEYFGICKYLQESYKKDSDFGISEYVIYKLNNPLRNLVIKENIKLNSRLFIYVENDEIYCKVGFQVYKLSDYTTPTLEEAKYKLNSIIGIKELKEFIYNVQNNYKVQNIRERLGLTTSKISMNMIFAGNAGTGKTNAARTTFEYLNALGLLSRGVFREVSKADFVSENTNETAKKTMEVINSAIGGVLFIDEAYSLCESEEDKVGKEIVDALLKGIEDNRDDLVVILAGYENDMEKFLSMNPGLKSRFPNKIHFEDYTPYEMYAIAVNIAKSKGYKIADNVEDDLIDLFAKNQISGKNDLGNARFVRNIVENAIMDASRKYLQDKQKKIDLLERHNFNFKVKAKFNLDERLKNIIGLEEVKNLLRSQYKLIVAQEKRKSVGVETEIEQNLNMVFAGNPGTGKTSIARLVAEMLNSMGLLKIGQLVETDRSNFVSEIPGETSKKTEETFKEAIGGILFIDEAYTLAYDPLGREAIETLLKLIEDYSKDVIVILAGYEKEMEDFFDVNIGLRSRFPLWTNFQDYKPDELSEMAVKLLESKGFKLSKNGYTSLKKSFVDIYENSDMQSGNGRLVRNYVENLIRAQSIRISESDISVYEMNLITTKDIDHINEFTSANDFNLESKLKKIAANEKAKNFLRNQYKIIKTKEKREKLGVKSQLSKYSNMVFTGNNGTGKKSTLKILSSMYYSVGILKSKHIVEMDETEITALLDGGVQIEDILNAYLGKMVLIDKVHLFNNKYNNKELISSLIKFIDKNNNKIIIVLCGQKDGMKEFVLSHSALSCRFPIWLDFEDYNENELFEIATNLITYRGYEINKDGEEELKKSIVDLSRVSNLSVKNALMITKFLDKVVRIQSIRVYNDKIIPKDINTINSLDIRKSKEQFIKENTIEESYFNIKSEKENLVKDNLISYNECSLPYGRNINIIDELLKLKNLLDLNLITKEEFNILKKNLLRD</sequence>
<dbReference type="Pfam" id="PF00004">
    <property type="entry name" value="AAA"/>
    <property type="match status" value="2"/>
</dbReference>
<gene>
    <name evidence="5" type="ORF">JW646_19635</name>
</gene>
<evidence type="ECO:0000256" key="2">
    <source>
        <dbReference type="ARBA" id="ARBA00022741"/>
    </source>
</evidence>
<dbReference type="Proteomes" id="UP001198983">
    <property type="component" value="Chromosome"/>
</dbReference>
<evidence type="ECO:0000313" key="5">
    <source>
        <dbReference type="EMBL" id="UEL47800.1"/>
    </source>
</evidence>
<dbReference type="Pfam" id="PF17866">
    <property type="entry name" value="AAA_lid_6"/>
    <property type="match status" value="2"/>
</dbReference>
<dbReference type="RefSeq" id="WP_228416135.1">
    <property type="nucleotide sequence ID" value="NZ_CP081135.1"/>
</dbReference>
<dbReference type="InterPro" id="IPR041627">
    <property type="entry name" value="AAA_lid_6"/>
</dbReference>
<dbReference type="InterPro" id="IPR003959">
    <property type="entry name" value="ATPase_AAA_core"/>
</dbReference>
<accession>A0AAX2ZGA0</accession>
<evidence type="ECO:0000259" key="4">
    <source>
        <dbReference type="SMART" id="SM00382"/>
    </source>
</evidence>
<reference evidence="5 6" key="1">
    <citation type="journal article" date="2023" name="Int. J. Syst. Evol. Microbiol.">
        <title>Terrisporobacter hibernicus sp. nov., isolated from bovine faeces in Northern Ireland.</title>
        <authorList>
            <person name="Mitchell M."/>
            <person name="Nguyen S.V."/>
            <person name="Connor M."/>
            <person name="Fairley D.J."/>
            <person name="Donoghue O."/>
            <person name="Marshall H."/>
            <person name="Koolman L."/>
            <person name="McMullan G."/>
            <person name="Schaffer K.E."/>
            <person name="McGrath J.W."/>
            <person name="Fanning S."/>
        </authorList>
    </citation>
    <scope>NUCLEOTIDE SEQUENCE [LARGE SCALE GENOMIC DNA]</scope>
    <source>
        <strain evidence="5 6">MCA3</strain>
    </source>
</reference>
<feature type="domain" description="AAA+ ATPase" evidence="4">
    <location>
        <begin position="45"/>
        <end position="216"/>
    </location>
</feature>
<comment type="similarity">
    <text evidence="1">Belongs to the CbxX/CfxQ family.</text>
</comment>
<proteinExistence type="inferred from homology"/>
<feature type="domain" description="AAA+ ATPase" evidence="4">
    <location>
        <begin position="641"/>
        <end position="766"/>
    </location>
</feature>
<organism evidence="5 6">
    <name type="scientific">Terrisporobacter hibernicus</name>
    <dbReference type="NCBI Taxonomy" id="2813371"/>
    <lineage>
        <taxon>Bacteria</taxon>
        <taxon>Bacillati</taxon>
        <taxon>Bacillota</taxon>
        <taxon>Clostridia</taxon>
        <taxon>Peptostreptococcales</taxon>
        <taxon>Peptostreptococcaceae</taxon>
        <taxon>Terrisporobacter</taxon>
    </lineage>
</organism>
<dbReference type="GO" id="GO:0005524">
    <property type="term" value="F:ATP binding"/>
    <property type="evidence" value="ECO:0007669"/>
    <property type="project" value="UniProtKB-KW"/>
</dbReference>
<keyword evidence="6" id="KW-1185">Reference proteome</keyword>